<feature type="compositionally biased region" description="Basic and acidic residues" evidence="2">
    <location>
        <begin position="296"/>
        <end position="308"/>
    </location>
</feature>
<dbReference type="GO" id="GO:0071788">
    <property type="term" value="P:endoplasmic reticulum tubular network maintenance"/>
    <property type="evidence" value="ECO:0007669"/>
    <property type="project" value="UniProtKB-UniRule"/>
</dbReference>
<dbReference type="GO" id="GO:1903373">
    <property type="term" value="P:positive regulation of endoplasmic reticulum tubular network organization"/>
    <property type="evidence" value="ECO:0007669"/>
    <property type="project" value="UniProtKB-UniRule"/>
</dbReference>
<organism evidence="4 5">
    <name type="scientific">Clavispora lusitaniae</name>
    <name type="common">Candida lusitaniae</name>
    <dbReference type="NCBI Taxonomy" id="36911"/>
    <lineage>
        <taxon>Eukaryota</taxon>
        <taxon>Fungi</taxon>
        <taxon>Dikarya</taxon>
        <taxon>Ascomycota</taxon>
        <taxon>Saccharomycotina</taxon>
        <taxon>Pichiomycetes</taxon>
        <taxon>Metschnikowiaceae</taxon>
        <taxon>Clavispora</taxon>
    </lineage>
</organism>
<proteinExistence type="inferred from homology"/>
<dbReference type="Pfam" id="PF10058">
    <property type="entry name" value="Zn_ribbon_10"/>
    <property type="match status" value="1"/>
</dbReference>
<keyword evidence="1" id="KW-0812">Transmembrane</keyword>
<keyword evidence="1" id="KW-0479">Metal-binding</keyword>
<feature type="region of interest" description="Disordered" evidence="2">
    <location>
        <begin position="151"/>
        <end position="223"/>
    </location>
</feature>
<comment type="caution">
    <text evidence="4">The sequence shown here is derived from an EMBL/GenBank/DDBJ whole genome shotgun (WGS) entry which is preliminary data.</text>
</comment>
<dbReference type="PANTHER" id="PTHR22166">
    <property type="entry name" value="ENDOPLASMIC RETICULUM JUNCTION FORMATION PROTEIN LUNAPARK"/>
    <property type="match status" value="1"/>
</dbReference>
<feature type="domain" description="Lunapark zinc ribbon" evidence="3">
    <location>
        <begin position="226"/>
        <end position="281"/>
    </location>
</feature>
<dbReference type="AlphaFoldDB" id="A0AA91Q2A8"/>
<keyword evidence="1" id="KW-0256">Endoplasmic reticulum</keyword>
<evidence type="ECO:0000259" key="3">
    <source>
        <dbReference type="Pfam" id="PF10058"/>
    </source>
</evidence>
<feature type="transmembrane region" description="Helical" evidence="1">
    <location>
        <begin position="97"/>
        <end position="119"/>
    </location>
</feature>
<reference evidence="4 5" key="1">
    <citation type="submission" date="2017-04" db="EMBL/GenBank/DDBJ databases">
        <title>Draft genome of the yeast Clavispora lusitaniae type strain CBS 6936.</title>
        <authorList>
            <person name="Durrens P."/>
            <person name="Klopp C."/>
            <person name="Biteau N."/>
            <person name="Fitton-Ouhabi V."/>
            <person name="Dementhon K."/>
            <person name="Accoceberry I."/>
            <person name="Sherman D.J."/>
            <person name="Noel T."/>
        </authorList>
    </citation>
    <scope>NUCLEOTIDE SEQUENCE [LARGE SCALE GENOMIC DNA]</scope>
    <source>
        <strain evidence="4 5">CBS 6936</strain>
    </source>
</reference>
<evidence type="ECO:0000256" key="2">
    <source>
        <dbReference type="SAM" id="MobiDB-lite"/>
    </source>
</evidence>
<feature type="compositionally biased region" description="Polar residues" evidence="2">
    <location>
        <begin position="328"/>
        <end position="351"/>
    </location>
</feature>
<dbReference type="EMBL" id="LYUB02000004">
    <property type="protein sequence ID" value="OVF09772.1"/>
    <property type="molecule type" value="Genomic_DNA"/>
</dbReference>
<dbReference type="PANTHER" id="PTHR22166:SF12">
    <property type="entry name" value="ENDOPLASMIC RETICULUM JUNCTION FORMATION PROTEIN LUNAPARK"/>
    <property type="match status" value="1"/>
</dbReference>
<feature type="region of interest" description="Disordered" evidence="2">
    <location>
        <begin position="290"/>
        <end position="351"/>
    </location>
</feature>
<comment type="similarity">
    <text evidence="1">Belongs to the lunapark family.</text>
</comment>
<gene>
    <name evidence="4" type="ORF">A9F13_04g02750</name>
</gene>
<comment type="subcellular location">
    <subcellularLocation>
        <location evidence="1">Endoplasmic reticulum membrane</location>
        <topology evidence="1">Multi-pass membrane protein</topology>
    </subcellularLocation>
</comment>
<accession>A0AA91Q2A8</accession>
<keyword evidence="1" id="KW-1133">Transmembrane helix</keyword>
<dbReference type="GO" id="GO:0008270">
    <property type="term" value="F:zinc ion binding"/>
    <property type="evidence" value="ECO:0007669"/>
    <property type="project" value="UniProtKB-KW"/>
</dbReference>
<keyword evidence="1" id="KW-0863">Zinc-finger</keyword>
<feature type="compositionally biased region" description="Basic residues" evidence="2">
    <location>
        <begin position="174"/>
        <end position="187"/>
    </location>
</feature>
<evidence type="ECO:0000313" key="5">
    <source>
        <dbReference type="Proteomes" id="UP000195602"/>
    </source>
</evidence>
<feature type="transmembrane region" description="Helical" evidence="1">
    <location>
        <begin position="49"/>
        <end position="65"/>
    </location>
</feature>
<dbReference type="KEGG" id="clus:A9F13_04g02750"/>
<keyword evidence="1" id="KW-0472">Membrane</keyword>
<keyword evidence="1" id="KW-0862">Zinc</keyword>
<protein>
    <recommendedName>
        <fullName evidence="1">Endoplasmic reticulum junction formation protein lunapark</fullName>
    </recommendedName>
</protein>
<dbReference type="Proteomes" id="UP000195602">
    <property type="component" value="Unassembled WGS sequence"/>
</dbReference>
<dbReference type="InterPro" id="IPR040115">
    <property type="entry name" value="Lnp"/>
</dbReference>
<feature type="compositionally biased region" description="Pro residues" evidence="2">
    <location>
        <begin position="205"/>
        <end position="218"/>
    </location>
</feature>
<dbReference type="InterPro" id="IPR019273">
    <property type="entry name" value="Lunapark_Znf"/>
</dbReference>
<feature type="compositionally biased region" description="Basic and acidic residues" evidence="2">
    <location>
        <begin position="317"/>
        <end position="327"/>
    </location>
</feature>
<sequence length="351" mass="39003">MGFLNLFQSKSFDPDQFEKELSSIAQDISRTRNKITILGRRRHTASRSFISYTIIIYVAWIMYRYNVALRNLGILSKGQSRLNCFLNGQSSGDLVKIIVLPIVIAAVNFLINSFYRYLISGQRKRLDSMVKKHKAKIEELKKLSNYNTTNSLLEKYGDKPSRKASGNPGNSPKSNKRPRKPPQKKKPGNGLPPTANIPKANPLTVTPPPSIRPPPSPAAPVSKSYQDRILDYIIGSDHNENIESRYALICANCYTHNGLAPPGSTDPFSTTYICRNCGFINGQLSEGSPLFGQASRNDDAPEVKKQKIESSTLPTEQKPDEEPKEQISESISRANSRESMSGANNIEGSLN</sequence>
<comment type="function">
    <text evidence="1">Plays a role in determining ER morphology.</text>
</comment>
<name>A0AA91Q2A8_CLALS</name>
<comment type="domain">
    <text evidence="1">The C4-type zinc finger motif is necessary both for its ER three-way tubular junction localization and formation.</text>
</comment>
<evidence type="ECO:0000256" key="1">
    <source>
        <dbReference type="RuleBase" id="RU367073"/>
    </source>
</evidence>
<evidence type="ECO:0000313" key="4">
    <source>
        <dbReference type="EMBL" id="OVF09772.1"/>
    </source>
</evidence>
<dbReference type="GO" id="GO:0098826">
    <property type="term" value="C:endoplasmic reticulum tubular network membrane"/>
    <property type="evidence" value="ECO:0007669"/>
    <property type="project" value="UniProtKB-UniRule"/>
</dbReference>